<dbReference type="Proteomes" id="UP000039865">
    <property type="component" value="Unassembled WGS sequence"/>
</dbReference>
<keyword evidence="1" id="KW-1133">Transmembrane helix</keyword>
<feature type="transmembrane region" description="Helical" evidence="1">
    <location>
        <begin position="42"/>
        <end position="63"/>
    </location>
</feature>
<dbReference type="InParanoid" id="A0A077ZXS3"/>
<name>A0A077ZXS3_STYLE</name>
<protein>
    <submittedName>
        <fullName evidence="2">Uncharacterized protein</fullName>
    </submittedName>
</protein>
<accession>A0A077ZXS3</accession>
<organism evidence="2 3">
    <name type="scientific">Stylonychia lemnae</name>
    <name type="common">Ciliate</name>
    <dbReference type="NCBI Taxonomy" id="5949"/>
    <lineage>
        <taxon>Eukaryota</taxon>
        <taxon>Sar</taxon>
        <taxon>Alveolata</taxon>
        <taxon>Ciliophora</taxon>
        <taxon>Intramacronucleata</taxon>
        <taxon>Spirotrichea</taxon>
        <taxon>Stichotrichia</taxon>
        <taxon>Sporadotrichida</taxon>
        <taxon>Oxytrichidae</taxon>
        <taxon>Stylonychinae</taxon>
        <taxon>Stylonychia</taxon>
    </lineage>
</organism>
<evidence type="ECO:0000313" key="2">
    <source>
        <dbReference type="EMBL" id="CDW74377.1"/>
    </source>
</evidence>
<keyword evidence="1" id="KW-0472">Membrane</keyword>
<keyword evidence="1" id="KW-0812">Transmembrane</keyword>
<keyword evidence="3" id="KW-1185">Reference proteome</keyword>
<reference evidence="2 3" key="1">
    <citation type="submission" date="2014-06" db="EMBL/GenBank/DDBJ databases">
        <authorList>
            <person name="Swart Estienne"/>
        </authorList>
    </citation>
    <scope>NUCLEOTIDE SEQUENCE [LARGE SCALE GENOMIC DNA]</scope>
    <source>
        <strain evidence="2 3">130c</strain>
    </source>
</reference>
<gene>
    <name evidence="2" type="primary">Contig8145.g8689</name>
    <name evidence="2" type="ORF">STYLEM_3356</name>
</gene>
<dbReference type="AlphaFoldDB" id="A0A077ZXS3"/>
<proteinExistence type="predicted"/>
<evidence type="ECO:0000313" key="3">
    <source>
        <dbReference type="Proteomes" id="UP000039865"/>
    </source>
</evidence>
<evidence type="ECO:0000256" key="1">
    <source>
        <dbReference type="SAM" id="Phobius"/>
    </source>
</evidence>
<sequence length="64" mass="7568">MSQLECRKVQLPPTNQAKIQIIFQSKVFYFWRQILALSLRKLFNQVLAAFFFLIHLSKLNGLLD</sequence>
<dbReference type="EMBL" id="CCKQ01003254">
    <property type="protein sequence ID" value="CDW74377.1"/>
    <property type="molecule type" value="Genomic_DNA"/>
</dbReference>